<name>A0ABS8CB15_9BURK</name>
<keyword evidence="2" id="KW-1185">Reference proteome</keyword>
<evidence type="ECO:0008006" key="3">
    <source>
        <dbReference type="Google" id="ProtNLM"/>
    </source>
</evidence>
<reference evidence="1 2" key="1">
    <citation type="submission" date="2020-07" db="EMBL/GenBank/DDBJ databases">
        <title>Pusillimonas sp. nov., isolated from poultry manure in Taiwan.</title>
        <authorList>
            <person name="Lin S.-Y."/>
            <person name="Tang Y.-S."/>
            <person name="Young C.-C."/>
        </authorList>
    </citation>
    <scope>NUCLEOTIDE SEQUENCE [LARGE SCALE GENOMIC DNA]</scope>
    <source>
        <strain evidence="1 2">CC-YST705</strain>
    </source>
</reference>
<gene>
    <name evidence="1" type="ORF">H0484_05525</name>
</gene>
<dbReference type="Proteomes" id="UP000776983">
    <property type="component" value="Unassembled WGS sequence"/>
</dbReference>
<protein>
    <recommendedName>
        <fullName evidence="3">Flp pilus-assembly TadG-like N-terminal domain-containing protein</fullName>
    </recommendedName>
</protein>
<dbReference type="RefSeq" id="WP_226953492.1">
    <property type="nucleotide sequence ID" value="NZ_JACDXW010000002.1"/>
</dbReference>
<accession>A0ABS8CB15</accession>
<evidence type="ECO:0000313" key="2">
    <source>
        <dbReference type="Proteomes" id="UP000776983"/>
    </source>
</evidence>
<organism evidence="1 2">
    <name type="scientific">Mesopusillimonas faecipullorum</name>
    <dbReference type="NCBI Taxonomy" id="2755040"/>
    <lineage>
        <taxon>Bacteria</taxon>
        <taxon>Pseudomonadati</taxon>
        <taxon>Pseudomonadota</taxon>
        <taxon>Betaproteobacteria</taxon>
        <taxon>Burkholderiales</taxon>
        <taxon>Alcaligenaceae</taxon>
        <taxon>Mesopusillimonas</taxon>
    </lineage>
</organism>
<evidence type="ECO:0000313" key="1">
    <source>
        <dbReference type="EMBL" id="MCB5363216.1"/>
    </source>
</evidence>
<sequence length="434" mass="47631">MKIKRVHRRQQGQALVLGLLLAAVGALALTRYFSVGQAVAEKSRLTHTADAAAYSGALTQARALNMLALLNRTQTAHQVAMAHLLTLGSWAMLGGSQSLKAGMGNPPVYLIAMLFGPAYGQAYAASLPALGLDMLAREGTGQLAQAFSRHDSLVHDMLAGVQQDIVAGLPEARMAAISEVVALQYGDTQTNATILNDAWPGYLKAYGPKHWMPSVKEVAGLHPFLAPRNHTERNAWLVQARCPTRRHELRRRGQTELNEAGVWESIDTQSYHALRSNRWIGCYFREYEMGWGWIPAERGGGAAVSYTEQAPDDFSQQDFWRWVLSSTDWNLLSDDGNPLANSRAYADRARWPSRGLPTLWDVPALAESSVGFALRLSRSGAQGLQYTSQAAAEAYFRRPSKRSDGRAEQANLFRPYWQARLSAEPKGTASGVIP</sequence>
<comment type="caution">
    <text evidence="1">The sequence shown here is derived from an EMBL/GenBank/DDBJ whole genome shotgun (WGS) entry which is preliminary data.</text>
</comment>
<dbReference type="EMBL" id="JACDXW010000002">
    <property type="protein sequence ID" value="MCB5363216.1"/>
    <property type="molecule type" value="Genomic_DNA"/>
</dbReference>
<proteinExistence type="predicted"/>